<evidence type="ECO:0000256" key="1">
    <source>
        <dbReference type="ARBA" id="ARBA00000213"/>
    </source>
</evidence>
<dbReference type="PRINTS" id="PR00416">
    <property type="entry name" value="EUTPISMRASEI"/>
</dbReference>
<dbReference type="OrthoDB" id="9778962at2"/>
<keyword evidence="10" id="KW-1185">Reference proteome</keyword>
<dbReference type="InterPro" id="IPR014711">
    <property type="entry name" value="TopoI_cat_a-hlx-sub_euk"/>
</dbReference>
<dbReference type="AlphaFoldDB" id="H2BW91"/>
<dbReference type="Gene3D" id="3.90.15.10">
    <property type="entry name" value="Topoisomerase I, Chain A, domain 3"/>
    <property type="match status" value="1"/>
</dbReference>
<evidence type="ECO:0000256" key="3">
    <source>
        <dbReference type="ARBA" id="ARBA00012891"/>
    </source>
</evidence>
<dbReference type="Pfam" id="PF01028">
    <property type="entry name" value="Topoisom_I"/>
    <property type="match status" value="1"/>
</dbReference>
<dbReference type="eggNOG" id="COG3569">
    <property type="taxonomic scope" value="Bacteria"/>
</dbReference>
<dbReference type="EC" id="5.6.2.1" evidence="3"/>
<accession>H2BW91</accession>
<evidence type="ECO:0000256" key="4">
    <source>
        <dbReference type="ARBA" id="ARBA00023029"/>
    </source>
</evidence>
<protein>
    <recommendedName>
        <fullName evidence="3">DNA topoisomerase</fullName>
        <ecNumber evidence="3">5.6.2.1</ecNumber>
    </recommendedName>
</protein>
<dbReference type="GO" id="GO:0003677">
    <property type="term" value="F:DNA binding"/>
    <property type="evidence" value="ECO:0007669"/>
    <property type="project" value="UniProtKB-KW"/>
</dbReference>
<evidence type="ECO:0000256" key="5">
    <source>
        <dbReference type="ARBA" id="ARBA00023125"/>
    </source>
</evidence>
<comment type="catalytic activity">
    <reaction evidence="1">
        <text>ATP-independent breakage of single-stranded DNA, followed by passage and rejoining.</text>
        <dbReference type="EC" id="5.6.2.1"/>
    </reaction>
</comment>
<dbReference type="STRING" id="865937.Gilli_3457"/>
<name>H2BW91_GILLR</name>
<dbReference type="GO" id="GO:0006265">
    <property type="term" value="P:DNA topological change"/>
    <property type="evidence" value="ECO:0007669"/>
    <property type="project" value="InterPro"/>
</dbReference>
<dbReference type="HOGENOM" id="CLU_046978_1_1_10"/>
<dbReference type="InterPro" id="IPR035447">
    <property type="entry name" value="DNA_topo_I_N_sf"/>
</dbReference>
<evidence type="ECO:0000259" key="8">
    <source>
        <dbReference type="Pfam" id="PF21338"/>
    </source>
</evidence>
<reference evidence="10" key="1">
    <citation type="journal article" date="2012" name="Stand. Genomic Sci.">
        <title>Genome sequence of the Antarctic rhodopsins-containing flavobacterium Gillisia limnaea type strain (R-8282(T)).</title>
        <authorList>
            <person name="Riedel T."/>
            <person name="Held B."/>
            <person name="Nolan M."/>
            <person name="Lucas S."/>
            <person name="Lapidus A."/>
            <person name="Tice H."/>
            <person name="Del Rio T.G."/>
            <person name="Cheng J.F."/>
            <person name="Han C."/>
            <person name="Tapia R."/>
            <person name="Goodwin L.A."/>
            <person name="Pitluck S."/>
            <person name="Liolios K."/>
            <person name="Mavromatis K."/>
            <person name="Pagani I."/>
            <person name="Ivanova N."/>
            <person name="Mikhailova N."/>
            <person name="Pati A."/>
            <person name="Chen A."/>
            <person name="Palaniappan K."/>
            <person name="Land M."/>
            <person name="Rohde M."/>
            <person name="Tindall B.J."/>
            <person name="Detter J.C."/>
            <person name="Goker M."/>
            <person name="Bristow J."/>
            <person name="Eisen J.A."/>
            <person name="Markowitz V."/>
            <person name="Hugenholtz P."/>
            <person name="Kyrpides N.C."/>
            <person name="Klenk H.P."/>
            <person name="Woyke T."/>
        </authorList>
    </citation>
    <scope>NUCLEOTIDE SEQUENCE [LARGE SCALE GENOMIC DNA]</scope>
    <source>
        <strain evidence="10">DSM 15749 / LMG 21470 / R-8282</strain>
    </source>
</reference>
<keyword evidence="6 9" id="KW-0413">Isomerase</keyword>
<dbReference type="InterPro" id="IPR011010">
    <property type="entry name" value="DNA_brk_join_enz"/>
</dbReference>
<dbReference type="PROSITE" id="PS52038">
    <property type="entry name" value="TOPO_IB_2"/>
    <property type="match status" value="1"/>
</dbReference>
<gene>
    <name evidence="9" type="ORF">Gilli_3457</name>
</gene>
<dbReference type="GO" id="GO:0003917">
    <property type="term" value="F:DNA topoisomerase type I (single strand cut, ATP-independent) activity"/>
    <property type="evidence" value="ECO:0007669"/>
    <property type="project" value="UniProtKB-EC"/>
</dbReference>
<dbReference type="Gene3D" id="1.10.132.120">
    <property type="match status" value="1"/>
</dbReference>
<dbReference type="Proteomes" id="UP000003844">
    <property type="component" value="Unassembled WGS sequence"/>
</dbReference>
<keyword evidence="4" id="KW-0799">Topoisomerase</keyword>
<dbReference type="Pfam" id="PF21338">
    <property type="entry name" value="Top1B_N_bact"/>
    <property type="match status" value="1"/>
</dbReference>
<comment type="similarity">
    <text evidence="2">Belongs to the type IB topoisomerase family.</text>
</comment>
<proteinExistence type="inferred from homology"/>
<organism evidence="9 10">
    <name type="scientific">Gillisia limnaea (strain DSM 15749 / LMG 21470 / R-8282)</name>
    <dbReference type="NCBI Taxonomy" id="865937"/>
    <lineage>
        <taxon>Bacteria</taxon>
        <taxon>Pseudomonadati</taxon>
        <taxon>Bacteroidota</taxon>
        <taxon>Flavobacteriia</taxon>
        <taxon>Flavobacteriales</taxon>
        <taxon>Flavobacteriaceae</taxon>
        <taxon>Gillisia</taxon>
    </lineage>
</organism>
<dbReference type="SUPFAM" id="SSF56349">
    <property type="entry name" value="DNA breaking-rejoining enzymes"/>
    <property type="match status" value="1"/>
</dbReference>
<feature type="domain" description="DNA topoisomerase I catalytic core eukaryotic-type" evidence="7">
    <location>
        <begin position="105"/>
        <end position="330"/>
    </location>
</feature>
<dbReference type="InterPro" id="IPR013500">
    <property type="entry name" value="TopoI_cat_euk"/>
</dbReference>
<keyword evidence="5" id="KW-0238">DNA-binding</keyword>
<dbReference type="EMBL" id="JH594606">
    <property type="protein sequence ID" value="EHQ04055.1"/>
    <property type="molecule type" value="Genomic_DNA"/>
</dbReference>
<dbReference type="Gene3D" id="3.30.66.10">
    <property type="entry name" value="DNA topoisomerase I domain"/>
    <property type="match status" value="1"/>
</dbReference>
<feature type="domain" description="DNA topoisomerase IB N-terminal" evidence="8">
    <location>
        <begin position="48"/>
        <end position="89"/>
    </location>
</feature>
<dbReference type="RefSeq" id="WP_006990358.1">
    <property type="nucleotide sequence ID" value="NZ_JH594606.1"/>
</dbReference>
<sequence length="367" mass="42746">MQVDSDALKSLMKNPAEAAIMANLVYLSESELTISRQKRGRGYVYILKGEKIKDSEQLERFKKIVIPPAWKNTRISPLINSHLQVIGVDDKNRKQYIYHPQWSKIRNQTKFLKMNVFGKTLPRIRSKVDTDLDQPEMSRRKVLALVIRLMEETHIRIGNSYYAKNNKTYGLSTLRARHVKTSKNKMKFEFVGKKGKEHSVSIKNKKLIKLVNQCEEIPGWELFKFYDTEGNKQSVDSGMINEYIQEISGNIFSAKDFRTWSASKIFFETLYQIGYLENEKENKKAVLEAYDAAAKGLGNTRTVCREYYVHPHIVQLYESGKIEPYFKKIKSKNTKNYATLSGTEKVMLDLINEYEINLDEPEEEKKR</sequence>
<evidence type="ECO:0000313" key="9">
    <source>
        <dbReference type="EMBL" id="EHQ04055.1"/>
    </source>
</evidence>
<dbReference type="SUPFAM" id="SSF55869">
    <property type="entry name" value="DNA topoisomerase I domain"/>
    <property type="match status" value="1"/>
</dbReference>
<evidence type="ECO:0000256" key="6">
    <source>
        <dbReference type="ARBA" id="ARBA00023235"/>
    </source>
</evidence>
<dbReference type="InterPro" id="IPR001631">
    <property type="entry name" value="TopoI"/>
</dbReference>
<dbReference type="InterPro" id="IPR049331">
    <property type="entry name" value="Top1B_N_bact"/>
</dbReference>
<evidence type="ECO:0000256" key="2">
    <source>
        <dbReference type="ARBA" id="ARBA00006645"/>
    </source>
</evidence>
<evidence type="ECO:0000313" key="10">
    <source>
        <dbReference type="Proteomes" id="UP000003844"/>
    </source>
</evidence>
<evidence type="ECO:0000259" key="7">
    <source>
        <dbReference type="Pfam" id="PF01028"/>
    </source>
</evidence>